<feature type="transmembrane region" description="Helical" evidence="8">
    <location>
        <begin position="246"/>
        <end position="264"/>
    </location>
</feature>
<dbReference type="EMBL" id="JAOUSE010000005">
    <property type="protein sequence ID" value="MCU9593477.1"/>
    <property type="molecule type" value="Genomic_DNA"/>
</dbReference>
<name>A0ABT2WHF2_9BACI</name>
<feature type="transmembrane region" description="Helical" evidence="8">
    <location>
        <begin position="6"/>
        <end position="24"/>
    </location>
</feature>
<dbReference type="Proteomes" id="UP001208656">
    <property type="component" value="Unassembled WGS sequence"/>
</dbReference>
<evidence type="ECO:0000256" key="6">
    <source>
        <dbReference type="ARBA" id="ARBA00022989"/>
    </source>
</evidence>
<evidence type="ECO:0000256" key="3">
    <source>
        <dbReference type="ARBA" id="ARBA00022448"/>
    </source>
</evidence>
<sequence length="373" mass="41293">MFKSKLQFWTLEILLIVAIIYILTKISFLFDPVVVFMSTLFFPILISGFLYFLFNPLVSLAQNKLKIPRTLGIIILYLLFIGLLVFVIATVVPILTRQIKELINNIPFYIDEIQFFFEQFLRSEAFHWVQTQQYVDIDQVIDTLTSYLSAIPSTITSSISGIFGVIANTAIVIVTVPFLLFFLLKDGHKLPNAIVKFIPSSYRKEGLSILKNTTDTLAAYIQGQMIVSLCVGTLSYIGYLIIGLDYALILAIAVAVTNIIPYLGPILGAAPAVIVAMFDSPIMVGLVIVVAVIAQQIESSLISPLVIGKRLDTHPATIIIILLVAGNLAGVLGMILGVPVYAVCKTIALNIVRLIKLHRNYKRELETNNPTQT</sequence>
<accession>A0ABT2WHF2</accession>
<comment type="similarity">
    <text evidence="2">Belongs to the autoinducer-2 exporter (AI-2E) (TC 2.A.86) family.</text>
</comment>
<evidence type="ECO:0000313" key="10">
    <source>
        <dbReference type="Proteomes" id="UP001208656"/>
    </source>
</evidence>
<evidence type="ECO:0000256" key="8">
    <source>
        <dbReference type="SAM" id="Phobius"/>
    </source>
</evidence>
<evidence type="ECO:0000256" key="7">
    <source>
        <dbReference type="ARBA" id="ARBA00023136"/>
    </source>
</evidence>
<evidence type="ECO:0000256" key="2">
    <source>
        <dbReference type="ARBA" id="ARBA00009773"/>
    </source>
</evidence>
<feature type="transmembrane region" description="Helical" evidence="8">
    <location>
        <begin position="74"/>
        <end position="95"/>
    </location>
</feature>
<evidence type="ECO:0000256" key="1">
    <source>
        <dbReference type="ARBA" id="ARBA00004651"/>
    </source>
</evidence>
<keyword evidence="4" id="KW-1003">Cell membrane</keyword>
<protein>
    <submittedName>
        <fullName evidence="9">AI-2E family transporter</fullName>
    </submittedName>
</protein>
<dbReference type="RefSeq" id="WP_173659977.1">
    <property type="nucleotide sequence ID" value="NZ_JAOUSE010000005.1"/>
</dbReference>
<feature type="transmembrane region" description="Helical" evidence="8">
    <location>
        <begin position="33"/>
        <end position="54"/>
    </location>
</feature>
<comment type="subcellular location">
    <subcellularLocation>
        <location evidence="1">Cell membrane</location>
        <topology evidence="1">Multi-pass membrane protein</topology>
    </subcellularLocation>
</comment>
<evidence type="ECO:0000256" key="5">
    <source>
        <dbReference type="ARBA" id="ARBA00022692"/>
    </source>
</evidence>
<dbReference type="InterPro" id="IPR002549">
    <property type="entry name" value="AI-2E-like"/>
</dbReference>
<proteinExistence type="inferred from homology"/>
<evidence type="ECO:0000256" key="4">
    <source>
        <dbReference type="ARBA" id="ARBA00022475"/>
    </source>
</evidence>
<dbReference type="PANTHER" id="PTHR21716:SF53">
    <property type="entry name" value="PERMEASE PERM-RELATED"/>
    <property type="match status" value="1"/>
</dbReference>
<keyword evidence="6 8" id="KW-1133">Transmembrane helix</keyword>
<comment type="caution">
    <text evidence="9">The sequence shown here is derived from an EMBL/GenBank/DDBJ whole genome shotgun (WGS) entry which is preliminary data.</text>
</comment>
<dbReference type="PANTHER" id="PTHR21716">
    <property type="entry name" value="TRANSMEMBRANE PROTEIN"/>
    <property type="match status" value="1"/>
</dbReference>
<feature type="transmembrane region" description="Helical" evidence="8">
    <location>
        <begin position="217"/>
        <end position="239"/>
    </location>
</feature>
<dbReference type="Pfam" id="PF01594">
    <property type="entry name" value="AI-2E_transport"/>
    <property type="match status" value="1"/>
</dbReference>
<feature type="transmembrane region" description="Helical" evidence="8">
    <location>
        <begin position="270"/>
        <end position="294"/>
    </location>
</feature>
<keyword evidence="7 8" id="KW-0472">Membrane</keyword>
<keyword evidence="3" id="KW-0813">Transport</keyword>
<reference evidence="9 10" key="1">
    <citation type="submission" date="2022-10" db="EMBL/GenBank/DDBJ databases">
        <title>Description of Fervidibacillus gen. nov. in the family Fervidibacillaceae fam. nov. with two species, Fervidibacillus albus sp. nov., and Fervidibacillus halotolerans sp. nov., isolated from tidal flat sediments.</title>
        <authorList>
            <person name="Kwon K.K."/>
            <person name="Yang S.-H."/>
        </authorList>
    </citation>
    <scope>NUCLEOTIDE SEQUENCE [LARGE SCALE GENOMIC DNA]</scope>
    <source>
        <strain evidence="9 10">DSM 23332</strain>
    </source>
</reference>
<feature type="transmembrane region" description="Helical" evidence="8">
    <location>
        <begin position="162"/>
        <end position="184"/>
    </location>
</feature>
<keyword evidence="10" id="KW-1185">Reference proteome</keyword>
<feature type="transmembrane region" description="Helical" evidence="8">
    <location>
        <begin position="315"/>
        <end position="332"/>
    </location>
</feature>
<gene>
    <name evidence="9" type="ORF">OEV82_03275</name>
</gene>
<organism evidence="9 10">
    <name type="scientific">Pallidibacillus thermolactis</name>
    <dbReference type="NCBI Taxonomy" id="251051"/>
    <lineage>
        <taxon>Bacteria</taxon>
        <taxon>Bacillati</taxon>
        <taxon>Bacillota</taxon>
        <taxon>Bacilli</taxon>
        <taxon>Bacillales</taxon>
        <taxon>Bacillaceae</taxon>
        <taxon>Pallidibacillus</taxon>
    </lineage>
</organism>
<evidence type="ECO:0000313" key="9">
    <source>
        <dbReference type="EMBL" id="MCU9593477.1"/>
    </source>
</evidence>
<keyword evidence="5 8" id="KW-0812">Transmembrane</keyword>